<keyword evidence="12" id="KW-0963">Cytoplasm</keyword>
<keyword evidence="3 10" id="KW-0677">Repeat</keyword>
<dbReference type="STRING" id="89059.LAC1533_1188"/>
<feature type="coiled-coil region" evidence="12">
    <location>
        <begin position="413"/>
        <end position="500"/>
    </location>
</feature>
<evidence type="ECO:0000313" key="17">
    <source>
        <dbReference type="Proteomes" id="UP000190935"/>
    </source>
</evidence>
<reference evidence="15" key="3">
    <citation type="submission" date="2016-11" db="EMBL/GenBank/DDBJ databases">
        <authorList>
            <person name="Jaros S."/>
            <person name="Januszkiewicz K."/>
            <person name="Wedrychowicz H."/>
        </authorList>
    </citation>
    <scope>NUCLEOTIDE SEQUENCE [LARGE SCALE GENOMIC DNA]</scope>
    <source>
        <strain evidence="15">ACA-DC 1533</strain>
    </source>
</reference>
<dbReference type="SMART" id="SM00382">
    <property type="entry name" value="AAA"/>
    <property type="match status" value="2"/>
</dbReference>
<dbReference type="InterPro" id="IPR003593">
    <property type="entry name" value="AAA+_ATPase"/>
</dbReference>
<dbReference type="CDD" id="cd19499">
    <property type="entry name" value="RecA-like_ClpB_Hsp104-like"/>
    <property type="match status" value="1"/>
</dbReference>
<comment type="function">
    <text evidence="8">Part of a stress-induced multi-chaperone system, it is involved in the recovery of the cell from heat-induced damage, in cooperation with DnaK, DnaJ and GrpE. Acts before DnaK, in the processing of protein aggregates. Protein binding stimulates the ATPase activity; ATP hydrolysis unfolds the denatured protein aggregates, which probably helps expose new hydrophobic binding sites on the surface of ClpB-bound aggregates, contributing to the solubilization and refolding of denatured protein aggregates by DnaK.</text>
</comment>
<dbReference type="InterPro" id="IPR028299">
    <property type="entry name" value="ClpA/B_CS2"/>
</dbReference>
<dbReference type="Gene3D" id="1.10.8.60">
    <property type="match status" value="1"/>
</dbReference>
<dbReference type="GO" id="GO:0005737">
    <property type="term" value="C:cytoplasm"/>
    <property type="evidence" value="ECO:0007669"/>
    <property type="project" value="UniProtKB-SubCell"/>
</dbReference>
<dbReference type="PROSITE" id="PS00871">
    <property type="entry name" value="CLPAB_2"/>
    <property type="match status" value="1"/>
</dbReference>
<dbReference type="PROSITE" id="PS00870">
    <property type="entry name" value="CLPAB_1"/>
    <property type="match status" value="1"/>
</dbReference>
<evidence type="ECO:0000256" key="2">
    <source>
        <dbReference type="ARBA" id="ARBA00008675"/>
    </source>
</evidence>
<accession>A0A0R2JLK1</accession>
<dbReference type="InterPro" id="IPR018368">
    <property type="entry name" value="ClpA/B_CS1"/>
</dbReference>
<evidence type="ECO:0000256" key="5">
    <source>
        <dbReference type="ARBA" id="ARBA00022840"/>
    </source>
</evidence>
<sequence length="869" mass="97134">MNNDSLTNAVQEAIGQAQQIAITRKHQEIDIAHLFKFLIQPGEFAADLYQKAGLNVAAFEKEIDQELDKIAVVSGNVTYGQSISQNLAHLLQNADQLKQKLGDEYIAIDTLVLALMQLKYHPLTEFLKQNGLTEKKLQAVIADLRGGEHVTSKDQEAQYKALEKYGIDLVKEARSGKQDPIIGRDEEVRDVIRILSRKTKNNPVLIGEPGVGKTAIIEGLAQRIVKNDVPANLKDKTIFSLDMGALIAGAKYRGEFEERLKSVLKEVKKSEGQIILFIDEIHNIVGAGKTEGSMDAGNLLKPMLARGELHLIGATTLDEYRENLEKDKALERRFQKVLVQEPTVDDTIAILRGLRERYEIHHGVRIHDSALVAAATLSDRYITDRFLPDKAIDLVDEACAEIRVEMNSVPTELDQVNRTVMRLEIEEAALKKETDEASKKRLAELQQELANEHEKDNRLKMRWESEKEDIKKVSDKKSEIDRAKHQLEDAESQYDLEKAAKLQHGTIPRLEKELADLEKSDRPDDWLVEESVTENEIAAVVSRSTGVPVSKLVEGERQKLLHLSDSLHQRIIGQGEAVDAVSDAVLRSRAGLQDPSKPLGSFMFLGPTGVGKTELAKALAENLFDSEKHMVRLDMSEYMDKISVSRLVGAAPGYVGYEQGGQLTEAVRRNPYTIILLDEIEKAHPDVFNILLQVLDDGRLTDSQGRTVDFKNTIMIMTSNLGSDILLDQVSEDGKISAKTHAAVMKLAQEHFKPEFLNRVDDIIMFTPLSMTAIKQIVDKFIGLLSDRLDDQNINLTITDPAKEWLAKNGYEPAYGARPLQRFITDYVETPLAKQIIAGKIMPGSTVEISLGEQENLIFDSQEKVETKS</sequence>
<keyword evidence="7 11" id="KW-0143">Chaperone</keyword>
<comment type="subcellular location">
    <subcellularLocation>
        <location evidence="1 12">Cytoplasm</location>
    </subcellularLocation>
</comment>
<dbReference type="SUPFAM" id="SSF81923">
    <property type="entry name" value="Double Clp-N motif"/>
    <property type="match status" value="1"/>
</dbReference>
<reference evidence="14 16" key="1">
    <citation type="journal article" date="2015" name="Genome Announc.">
        <title>Expanding the biotechnology potential of lactobacilli through comparative genomics of 213 strains and associated genera.</title>
        <authorList>
            <person name="Sun Z."/>
            <person name="Harris H.M."/>
            <person name="McCann A."/>
            <person name="Guo C."/>
            <person name="Argimon S."/>
            <person name="Zhang W."/>
            <person name="Yang X."/>
            <person name="Jeffery I.B."/>
            <person name="Cooney J.C."/>
            <person name="Kagawa T.F."/>
            <person name="Liu W."/>
            <person name="Song Y."/>
            <person name="Salvetti E."/>
            <person name="Wrobel A."/>
            <person name="Rasinkangas P."/>
            <person name="Parkhill J."/>
            <person name="Rea M.C."/>
            <person name="O'Sullivan O."/>
            <person name="Ritari J."/>
            <person name="Douillard F.P."/>
            <person name="Paul Ross R."/>
            <person name="Yang R."/>
            <person name="Briner A.E."/>
            <person name="Felis G.E."/>
            <person name="de Vos W.M."/>
            <person name="Barrangou R."/>
            <person name="Klaenhammer T.R."/>
            <person name="Caufield P.W."/>
            <person name="Cui Y."/>
            <person name="Zhang H."/>
            <person name="O'Toole P.W."/>
        </authorList>
    </citation>
    <scope>NUCLEOTIDE SEQUENCE [LARGE SCALE GENOMIC DNA]</scope>
    <source>
        <strain evidence="14 16">DSM 15353</strain>
    </source>
</reference>
<proteinExistence type="inferred from homology"/>
<keyword evidence="4 11" id="KW-0547">Nucleotide-binding</keyword>
<dbReference type="Pfam" id="PF17871">
    <property type="entry name" value="AAA_lid_9"/>
    <property type="match status" value="1"/>
</dbReference>
<comment type="subunit">
    <text evidence="9">Homohexamer. The oligomerization is ATP-dependent.</text>
</comment>
<dbReference type="InterPro" id="IPR017730">
    <property type="entry name" value="Chaperonin_ClpB"/>
</dbReference>
<dbReference type="PANTHER" id="PTHR11638:SF18">
    <property type="entry name" value="HEAT SHOCK PROTEIN 104"/>
    <property type="match status" value="1"/>
</dbReference>
<dbReference type="InterPro" id="IPR003959">
    <property type="entry name" value="ATPase_AAA_core"/>
</dbReference>
<dbReference type="InterPro" id="IPR027417">
    <property type="entry name" value="P-loop_NTPase"/>
</dbReference>
<dbReference type="InterPro" id="IPR041546">
    <property type="entry name" value="ClpA/ClpB_AAA_lid"/>
</dbReference>
<evidence type="ECO:0000256" key="7">
    <source>
        <dbReference type="ARBA" id="ARBA00023186"/>
    </source>
</evidence>
<dbReference type="PANTHER" id="PTHR11638">
    <property type="entry name" value="ATP-DEPENDENT CLP PROTEASE"/>
    <property type="match status" value="1"/>
</dbReference>
<dbReference type="Proteomes" id="UP000190935">
    <property type="component" value="Chromosome I"/>
</dbReference>
<dbReference type="EMBL" id="LT630287">
    <property type="protein sequence ID" value="SFV40608.1"/>
    <property type="molecule type" value="Genomic_DNA"/>
</dbReference>
<dbReference type="Pfam" id="PF02861">
    <property type="entry name" value="Clp_N"/>
    <property type="match status" value="1"/>
</dbReference>
<dbReference type="PRINTS" id="PR00300">
    <property type="entry name" value="CLPPROTEASEA"/>
</dbReference>
<evidence type="ECO:0000259" key="13">
    <source>
        <dbReference type="PROSITE" id="PS51903"/>
    </source>
</evidence>
<dbReference type="PROSITE" id="PS51903">
    <property type="entry name" value="CLP_R"/>
    <property type="match status" value="1"/>
</dbReference>
<evidence type="ECO:0000256" key="3">
    <source>
        <dbReference type="ARBA" id="ARBA00022737"/>
    </source>
</evidence>
<dbReference type="FunFam" id="3.40.50.300:FF:000025">
    <property type="entry name" value="ATP-dependent Clp protease subunit"/>
    <property type="match status" value="1"/>
</dbReference>
<dbReference type="InterPro" id="IPR001270">
    <property type="entry name" value="ClpA/B"/>
</dbReference>
<evidence type="ECO:0000256" key="6">
    <source>
        <dbReference type="ARBA" id="ARBA00023054"/>
    </source>
</evidence>
<dbReference type="GO" id="GO:0005524">
    <property type="term" value="F:ATP binding"/>
    <property type="evidence" value="ECO:0007669"/>
    <property type="project" value="UniProtKB-UniRule"/>
</dbReference>
<evidence type="ECO:0000313" key="14">
    <source>
        <dbReference type="EMBL" id="KRN78099.1"/>
    </source>
</evidence>
<comment type="subunit">
    <text evidence="12">Homohexamer; The oligomerization is ATP-dependent.</text>
</comment>
<evidence type="ECO:0000256" key="11">
    <source>
        <dbReference type="RuleBase" id="RU004432"/>
    </source>
</evidence>
<gene>
    <name evidence="12" type="primary">clpB</name>
    <name evidence="14" type="ORF">IV43_GL000626</name>
    <name evidence="15" type="ORF">LAC1533_1188</name>
</gene>
<dbReference type="Pfam" id="PF10431">
    <property type="entry name" value="ClpB_D2-small"/>
    <property type="match status" value="1"/>
</dbReference>
<dbReference type="OrthoDB" id="9803641at2"/>
<organism evidence="14 16">
    <name type="scientific">Ligilactobacillus acidipiscis</name>
    <dbReference type="NCBI Taxonomy" id="89059"/>
    <lineage>
        <taxon>Bacteria</taxon>
        <taxon>Bacillati</taxon>
        <taxon>Bacillota</taxon>
        <taxon>Bacilli</taxon>
        <taxon>Lactobacillales</taxon>
        <taxon>Lactobacillaceae</taxon>
        <taxon>Ligilactobacillus</taxon>
    </lineage>
</organism>
<dbReference type="AlphaFoldDB" id="A0A0R2JLK1"/>
<dbReference type="SMART" id="SM01086">
    <property type="entry name" value="ClpB_D2-small"/>
    <property type="match status" value="1"/>
</dbReference>
<dbReference type="Gene3D" id="3.40.50.300">
    <property type="entry name" value="P-loop containing nucleotide triphosphate hydrolases"/>
    <property type="match status" value="3"/>
</dbReference>
<evidence type="ECO:0000256" key="8">
    <source>
        <dbReference type="ARBA" id="ARBA00025613"/>
    </source>
</evidence>
<dbReference type="InterPro" id="IPR019489">
    <property type="entry name" value="Clp_ATPase_C"/>
</dbReference>
<dbReference type="FunFam" id="3.40.50.300:FF:000010">
    <property type="entry name" value="Chaperone clpB 1, putative"/>
    <property type="match status" value="1"/>
</dbReference>
<dbReference type="GO" id="GO:0016887">
    <property type="term" value="F:ATP hydrolysis activity"/>
    <property type="evidence" value="ECO:0007669"/>
    <property type="project" value="InterPro"/>
</dbReference>
<protein>
    <recommendedName>
        <fullName evidence="12">Chaperone protein ClpB</fullName>
    </recommendedName>
</protein>
<dbReference type="GeneID" id="95349287"/>
<dbReference type="PATRIC" id="fig|89059.3.peg.646"/>
<evidence type="ECO:0000256" key="4">
    <source>
        <dbReference type="ARBA" id="ARBA00022741"/>
    </source>
</evidence>
<evidence type="ECO:0000256" key="9">
    <source>
        <dbReference type="ARBA" id="ARBA00026057"/>
    </source>
</evidence>
<dbReference type="InterPro" id="IPR004176">
    <property type="entry name" value="Clp_R_N"/>
</dbReference>
<dbReference type="CDD" id="cd00009">
    <property type="entry name" value="AAA"/>
    <property type="match status" value="1"/>
</dbReference>
<evidence type="ECO:0000256" key="1">
    <source>
        <dbReference type="ARBA" id="ARBA00004496"/>
    </source>
</evidence>
<evidence type="ECO:0000313" key="16">
    <source>
        <dbReference type="Proteomes" id="UP000051491"/>
    </source>
</evidence>
<comment type="similarity">
    <text evidence="2 11">Belongs to the ClpA/ClpB family.</text>
</comment>
<evidence type="ECO:0000256" key="10">
    <source>
        <dbReference type="PROSITE-ProRule" id="PRU01251"/>
    </source>
</evidence>
<dbReference type="Gene3D" id="1.10.1780.10">
    <property type="entry name" value="Clp, N-terminal domain"/>
    <property type="match status" value="1"/>
</dbReference>
<dbReference type="SUPFAM" id="SSF52540">
    <property type="entry name" value="P-loop containing nucleoside triphosphate hydrolases"/>
    <property type="match status" value="2"/>
</dbReference>
<dbReference type="InterPro" id="IPR050130">
    <property type="entry name" value="ClpA_ClpB"/>
</dbReference>
<dbReference type="FunFam" id="3.40.50.300:FF:000120">
    <property type="entry name" value="ATP-dependent chaperone ClpB"/>
    <property type="match status" value="1"/>
</dbReference>
<dbReference type="GO" id="GO:0042026">
    <property type="term" value="P:protein refolding"/>
    <property type="evidence" value="ECO:0007669"/>
    <property type="project" value="UniProtKB-UniRule"/>
</dbReference>
<feature type="domain" description="Clp R" evidence="13">
    <location>
        <begin position="1"/>
        <end position="147"/>
    </location>
</feature>
<evidence type="ECO:0000313" key="15">
    <source>
        <dbReference type="EMBL" id="SFV40608.1"/>
    </source>
</evidence>
<name>A0A0R2JLK1_9LACO</name>
<dbReference type="KEGG" id="laca:LAC1533_1188"/>
<dbReference type="Pfam" id="PF07724">
    <property type="entry name" value="AAA_2"/>
    <property type="match status" value="1"/>
</dbReference>
<dbReference type="InterPro" id="IPR036628">
    <property type="entry name" value="Clp_N_dom_sf"/>
</dbReference>
<dbReference type="RefSeq" id="WP_056988197.1">
    <property type="nucleotide sequence ID" value="NZ_JQBK01000162.1"/>
</dbReference>
<dbReference type="Pfam" id="PF00004">
    <property type="entry name" value="AAA"/>
    <property type="match status" value="1"/>
</dbReference>
<keyword evidence="6 12" id="KW-0175">Coiled coil</keyword>
<reference evidence="17" key="2">
    <citation type="submission" date="2016-11" db="EMBL/GenBank/DDBJ databases">
        <authorList>
            <person name="Papadimitriou K."/>
        </authorList>
    </citation>
    <scope>NUCLEOTIDE SEQUENCE [LARGE SCALE GENOMIC DNA]</scope>
    <source>
        <strain evidence="17">ACA-DC 1533</strain>
    </source>
</reference>
<evidence type="ECO:0000256" key="12">
    <source>
        <dbReference type="RuleBase" id="RU362034"/>
    </source>
</evidence>
<keyword evidence="12" id="KW-0346">Stress response</keyword>
<dbReference type="NCBIfam" id="TIGR03346">
    <property type="entry name" value="chaperone_ClpB"/>
    <property type="match status" value="1"/>
</dbReference>
<dbReference type="GO" id="GO:0034605">
    <property type="term" value="P:cellular response to heat"/>
    <property type="evidence" value="ECO:0007669"/>
    <property type="project" value="TreeGrafter"/>
</dbReference>
<dbReference type="EMBL" id="JQBK01000162">
    <property type="protein sequence ID" value="KRN78099.1"/>
    <property type="molecule type" value="Genomic_DNA"/>
</dbReference>
<dbReference type="Proteomes" id="UP000051491">
    <property type="component" value="Unassembled WGS sequence"/>
</dbReference>
<keyword evidence="5 11" id="KW-0067">ATP-binding</keyword>